<dbReference type="PANTHER" id="PTHR24567">
    <property type="entry name" value="CRP FAMILY TRANSCRIPTIONAL REGULATORY PROTEIN"/>
    <property type="match status" value="1"/>
</dbReference>
<evidence type="ECO:0000256" key="2">
    <source>
        <dbReference type="ARBA" id="ARBA00023125"/>
    </source>
</evidence>
<dbReference type="AlphaFoldDB" id="A0A6A7K7J4"/>
<evidence type="ECO:0000259" key="4">
    <source>
        <dbReference type="PROSITE" id="PS50042"/>
    </source>
</evidence>
<evidence type="ECO:0000313" key="6">
    <source>
        <dbReference type="EMBL" id="MPW25073.1"/>
    </source>
</evidence>
<proteinExistence type="predicted"/>
<dbReference type="GO" id="GO:0003677">
    <property type="term" value="F:DNA binding"/>
    <property type="evidence" value="ECO:0007669"/>
    <property type="project" value="UniProtKB-KW"/>
</dbReference>
<keyword evidence="1" id="KW-0805">Transcription regulation</keyword>
<feature type="domain" description="HTH crp-type" evidence="5">
    <location>
        <begin position="155"/>
        <end position="223"/>
    </location>
</feature>
<evidence type="ECO:0000313" key="7">
    <source>
        <dbReference type="Proteomes" id="UP000440004"/>
    </source>
</evidence>
<dbReference type="Pfam" id="PF00027">
    <property type="entry name" value="cNMP_binding"/>
    <property type="match status" value="1"/>
</dbReference>
<dbReference type="RefSeq" id="WP_152802186.1">
    <property type="nucleotide sequence ID" value="NZ_WHNX01000005.1"/>
</dbReference>
<dbReference type="InterPro" id="IPR050397">
    <property type="entry name" value="Env_Response_Regulators"/>
</dbReference>
<reference evidence="6 7" key="1">
    <citation type="submission" date="2019-10" db="EMBL/GenBank/DDBJ databases">
        <title>Alkalibaculum tamaniensis sp.nov., a new alkaliphilic acetogen, isolated on methoxylated aromatics from a mud volcano.</title>
        <authorList>
            <person name="Khomyakova M.A."/>
            <person name="Merkel A.Y."/>
            <person name="Bonch-Osmolovskaya E.A."/>
            <person name="Slobodkin A.I."/>
        </authorList>
    </citation>
    <scope>NUCLEOTIDE SEQUENCE [LARGE SCALE GENOMIC DNA]</scope>
    <source>
        <strain evidence="6 7">M08DMB</strain>
    </source>
</reference>
<name>A0A6A7K7J4_9FIRM</name>
<keyword evidence="3" id="KW-0804">Transcription</keyword>
<dbReference type="PROSITE" id="PS50042">
    <property type="entry name" value="CNMP_BINDING_3"/>
    <property type="match status" value="1"/>
</dbReference>
<dbReference type="InterPro" id="IPR036390">
    <property type="entry name" value="WH_DNA-bd_sf"/>
</dbReference>
<keyword evidence="7" id="KW-1185">Reference proteome</keyword>
<evidence type="ECO:0000256" key="1">
    <source>
        <dbReference type="ARBA" id="ARBA00023015"/>
    </source>
</evidence>
<feature type="domain" description="Cyclic nucleotide-binding" evidence="4">
    <location>
        <begin position="14"/>
        <end position="111"/>
    </location>
</feature>
<dbReference type="GO" id="GO:0003700">
    <property type="term" value="F:DNA-binding transcription factor activity"/>
    <property type="evidence" value="ECO:0007669"/>
    <property type="project" value="TreeGrafter"/>
</dbReference>
<evidence type="ECO:0000256" key="3">
    <source>
        <dbReference type="ARBA" id="ARBA00023163"/>
    </source>
</evidence>
<dbReference type="GO" id="GO:0005829">
    <property type="term" value="C:cytosol"/>
    <property type="evidence" value="ECO:0007669"/>
    <property type="project" value="TreeGrafter"/>
</dbReference>
<dbReference type="SUPFAM" id="SSF51206">
    <property type="entry name" value="cAMP-binding domain-like"/>
    <property type="match status" value="1"/>
</dbReference>
<keyword evidence="2" id="KW-0238">DNA-binding</keyword>
<dbReference type="InterPro" id="IPR011991">
    <property type="entry name" value="ArsR-like_HTH"/>
</dbReference>
<dbReference type="SMART" id="SM00419">
    <property type="entry name" value="HTH_CRP"/>
    <property type="match status" value="1"/>
</dbReference>
<protein>
    <submittedName>
        <fullName evidence="6">Helix-turn-helix domain-containing protein</fullName>
    </submittedName>
</protein>
<dbReference type="SUPFAM" id="SSF46785">
    <property type="entry name" value="Winged helix' DNA-binding domain"/>
    <property type="match status" value="1"/>
</dbReference>
<dbReference type="SMART" id="SM00100">
    <property type="entry name" value="cNMP"/>
    <property type="match status" value="1"/>
</dbReference>
<dbReference type="Proteomes" id="UP000440004">
    <property type="component" value="Unassembled WGS sequence"/>
</dbReference>
<dbReference type="CDD" id="cd00090">
    <property type="entry name" value="HTH_ARSR"/>
    <property type="match status" value="1"/>
</dbReference>
<dbReference type="InterPro" id="IPR000595">
    <property type="entry name" value="cNMP-bd_dom"/>
</dbReference>
<sequence length="230" mass="26119">MYEKWSKILSHTQLFKNIDTTSINTMLNCLKPPIHEFAKNEYITVEGDTFEGIGIILLGEATIAKENMAGNRIIVHSIKQGDIFGEMVAFSNKNTWPVSVNATQKTTVVFLPPEKITGSCVNMCFSHQELILNLLNLVSNRGLFLNKRIEYLSIKNVREKISVYLLEQYERAGKIVFKIPHNRNELAEFLNVTRPSLSREMAKMRDEGIIEFQKSSVALTDIDALKSSVH</sequence>
<dbReference type="InterPro" id="IPR018490">
    <property type="entry name" value="cNMP-bd_dom_sf"/>
</dbReference>
<evidence type="ECO:0000259" key="5">
    <source>
        <dbReference type="PROSITE" id="PS51063"/>
    </source>
</evidence>
<dbReference type="Pfam" id="PF13545">
    <property type="entry name" value="HTH_Crp_2"/>
    <property type="match status" value="1"/>
</dbReference>
<dbReference type="InterPro" id="IPR014710">
    <property type="entry name" value="RmlC-like_jellyroll"/>
</dbReference>
<accession>A0A6A7K7J4</accession>
<dbReference type="InterPro" id="IPR012318">
    <property type="entry name" value="HTH_CRP"/>
</dbReference>
<dbReference type="EMBL" id="WHNX01000005">
    <property type="protein sequence ID" value="MPW25073.1"/>
    <property type="molecule type" value="Genomic_DNA"/>
</dbReference>
<dbReference type="CDD" id="cd00038">
    <property type="entry name" value="CAP_ED"/>
    <property type="match status" value="1"/>
</dbReference>
<dbReference type="Gene3D" id="2.60.120.10">
    <property type="entry name" value="Jelly Rolls"/>
    <property type="match status" value="1"/>
</dbReference>
<dbReference type="PROSITE" id="PS51063">
    <property type="entry name" value="HTH_CRP_2"/>
    <property type="match status" value="1"/>
</dbReference>
<dbReference type="PANTHER" id="PTHR24567:SF58">
    <property type="entry name" value="CYCLIC AMP-BINDING REGULATORY PROTEIN"/>
    <property type="match status" value="1"/>
</dbReference>
<organism evidence="6 7">
    <name type="scientific">Alkalibaculum sporogenes</name>
    <dbReference type="NCBI Taxonomy" id="2655001"/>
    <lineage>
        <taxon>Bacteria</taxon>
        <taxon>Bacillati</taxon>
        <taxon>Bacillota</taxon>
        <taxon>Clostridia</taxon>
        <taxon>Eubacteriales</taxon>
        <taxon>Eubacteriaceae</taxon>
        <taxon>Alkalibaculum</taxon>
    </lineage>
</organism>
<gene>
    <name evidence="6" type="ORF">GC105_04635</name>
</gene>
<comment type="caution">
    <text evidence="6">The sequence shown here is derived from an EMBL/GenBank/DDBJ whole genome shotgun (WGS) entry which is preliminary data.</text>
</comment>